<organism evidence="1">
    <name type="scientific">Eutreptiella gymnastica</name>
    <dbReference type="NCBI Taxonomy" id="73025"/>
    <lineage>
        <taxon>Eukaryota</taxon>
        <taxon>Discoba</taxon>
        <taxon>Euglenozoa</taxon>
        <taxon>Euglenida</taxon>
        <taxon>Spirocuta</taxon>
        <taxon>Euglenophyceae</taxon>
        <taxon>Eutreptiales</taxon>
        <taxon>Eutreptiaceae</taxon>
        <taxon>Eutreptiella</taxon>
    </lineage>
</organism>
<protein>
    <submittedName>
        <fullName evidence="1">Uncharacterized protein</fullName>
    </submittedName>
</protein>
<gene>
    <name evidence="1" type="ORF">EGYM00163_LOCUS19055</name>
</gene>
<accession>A0A7S4FR06</accession>
<sequence length="99" mass="10558">MSSSVLAGAMIACTSTRRCTSIGPGTCNSTSNSASTCGWGRWIVDETVQAVWLRPRPQLGRCGCVDERSSPPSPGTVTRSTSLLLHLRPLDLLLLANRN</sequence>
<dbReference type="EMBL" id="HBJA01053754">
    <property type="protein sequence ID" value="CAE0807926.1"/>
    <property type="molecule type" value="Transcribed_RNA"/>
</dbReference>
<proteinExistence type="predicted"/>
<reference evidence="1" key="1">
    <citation type="submission" date="2021-01" db="EMBL/GenBank/DDBJ databases">
        <authorList>
            <person name="Corre E."/>
            <person name="Pelletier E."/>
            <person name="Niang G."/>
            <person name="Scheremetjew M."/>
            <person name="Finn R."/>
            <person name="Kale V."/>
            <person name="Holt S."/>
            <person name="Cochrane G."/>
            <person name="Meng A."/>
            <person name="Brown T."/>
            <person name="Cohen L."/>
        </authorList>
    </citation>
    <scope>NUCLEOTIDE SEQUENCE</scope>
    <source>
        <strain evidence="1">CCMP1594</strain>
    </source>
</reference>
<name>A0A7S4FR06_9EUGL</name>
<evidence type="ECO:0000313" key="1">
    <source>
        <dbReference type="EMBL" id="CAE0807926.1"/>
    </source>
</evidence>
<dbReference type="AlphaFoldDB" id="A0A7S4FR06"/>